<proteinExistence type="predicted"/>
<dbReference type="EMBL" id="JAGQNX010000032">
    <property type="protein sequence ID" value="MCA9308092.1"/>
    <property type="molecule type" value="Genomic_DNA"/>
</dbReference>
<reference evidence="1" key="1">
    <citation type="submission" date="2020-04" db="EMBL/GenBank/DDBJ databases">
        <authorList>
            <person name="Zhang T."/>
        </authorList>
    </citation>
    <scope>NUCLEOTIDE SEQUENCE</scope>
    <source>
        <strain evidence="1">HKST-UBA79</strain>
    </source>
</reference>
<evidence type="ECO:0000313" key="2">
    <source>
        <dbReference type="Proteomes" id="UP000740557"/>
    </source>
</evidence>
<gene>
    <name evidence="1" type="ORF">KC980_01135</name>
</gene>
<dbReference type="Proteomes" id="UP000740557">
    <property type="component" value="Unassembled WGS sequence"/>
</dbReference>
<sequence>MPVSSEELVKRPIFKAIEPDGGELIPLSPLELLYDLGAPSEFCYSVNEHTAPLVPLLNQGFATEVGDNDRICFEGRGVYHDCVLSDLPTTAYVLGVGSQSVIKKSGTDVPHPGFPDTSDYLMFDGVMGASAHPRVLGTETTSWGFLEYLNASVVLAQLATANGWTTIEEALDAGATVPIGLLQLPTLTSYIGNLLKERVEASVHASEHQHLSWKGNYDGLCTVGQLVPGCKRMPRVGRLLGTESDALNPTNYSNIGFTLRTLLTYGIIYSTESSHGQNVYQSDLGKLVYADNSDYVLLGDYTGTYINTVEGARSFVSEHRKHEVLISKMLGRKEGMIPPISPIADLDYTFEDYYNSQHAFLTELLGGIIEADRISELPYLYPLFSREIDLAISCLLATSLSSDKWKQSSNMRMASAVKYSIYGAVEELKGKIAANLTDVETEYISTLYDNADFGVDALIHFIVSGDDSLIKSHTVLGQKYTLLKHALQLPENDRDRVLQEFADFFHKRDYTFLYEDSTRDVLVEFEETPYQMLLDLLKDGRVEDVSMLLQILQFSNYIGYTQTSPNRPGEYLIHYFLHSLEAGADIADVYEQTCYWQQLRKFVDMGNSVWRLAIYSETLFPLSINKFATSNGLETPSVLANDVLGNYSVYPEMRKNLLNFFTLYAELFEKFVSSPNDNSRLALDNCVDSFIAVDAKFSILSILHDSRMALLLGVDNTELAQVYYMNARNHYDTLYPQLVALLSPFHISGPKTTRLKHLYSLAKYYEEQGYNRIADTYLKLTIDNI</sequence>
<organism evidence="1 2">
    <name type="scientific">candidate division WWE3 bacterium</name>
    <dbReference type="NCBI Taxonomy" id="2053526"/>
    <lineage>
        <taxon>Bacteria</taxon>
        <taxon>Katanobacteria</taxon>
    </lineage>
</organism>
<reference evidence="1" key="2">
    <citation type="journal article" date="2021" name="Microbiome">
        <title>Successional dynamics and alternative stable states in a saline activated sludge microbial community over 9 years.</title>
        <authorList>
            <person name="Wang Y."/>
            <person name="Ye J."/>
            <person name="Ju F."/>
            <person name="Liu L."/>
            <person name="Boyd J.A."/>
            <person name="Deng Y."/>
            <person name="Parks D.H."/>
            <person name="Jiang X."/>
            <person name="Yin X."/>
            <person name="Woodcroft B.J."/>
            <person name="Tyson G.W."/>
            <person name="Hugenholtz P."/>
            <person name="Polz M.F."/>
            <person name="Zhang T."/>
        </authorList>
    </citation>
    <scope>NUCLEOTIDE SEQUENCE</scope>
    <source>
        <strain evidence="1">HKST-UBA79</strain>
    </source>
</reference>
<dbReference type="AlphaFoldDB" id="A0A955EB61"/>
<accession>A0A955EB61</accession>
<name>A0A955EB61_UNCKA</name>
<protein>
    <submittedName>
        <fullName evidence="1">Uncharacterized protein</fullName>
    </submittedName>
</protein>
<comment type="caution">
    <text evidence="1">The sequence shown here is derived from an EMBL/GenBank/DDBJ whole genome shotgun (WGS) entry which is preliminary data.</text>
</comment>
<evidence type="ECO:0000313" key="1">
    <source>
        <dbReference type="EMBL" id="MCA9308092.1"/>
    </source>
</evidence>